<dbReference type="Pfam" id="PF02776">
    <property type="entry name" value="TPP_enzyme_N"/>
    <property type="match status" value="1"/>
</dbReference>
<protein>
    <submittedName>
        <fullName evidence="8">Benzoylformate decarboxylase</fullName>
    </submittedName>
</protein>
<evidence type="ECO:0000256" key="4">
    <source>
        <dbReference type="SAM" id="MobiDB-lite"/>
    </source>
</evidence>
<evidence type="ECO:0000256" key="3">
    <source>
        <dbReference type="RuleBase" id="RU362132"/>
    </source>
</evidence>
<dbReference type="Proteomes" id="UP000301751">
    <property type="component" value="Unassembled WGS sequence"/>
</dbReference>
<dbReference type="Pfam" id="PF00205">
    <property type="entry name" value="TPP_enzyme_M"/>
    <property type="match status" value="1"/>
</dbReference>
<gene>
    <name evidence="8" type="primary">mdlC</name>
    <name evidence="8" type="ORF">AQPW35_30040</name>
</gene>
<evidence type="ECO:0000259" key="7">
    <source>
        <dbReference type="Pfam" id="PF02776"/>
    </source>
</evidence>
<dbReference type="InterPro" id="IPR045229">
    <property type="entry name" value="TPP_enz"/>
</dbReference>
<dbReference type="NCBIfam" id="NF005485">
    <property type="entry name" value="PRK07092.1"/>
    <property type="match status" value="1"/>
</dbReference>
<dbReference type="GO" id="GO:0030976">
    <property type="term" value="F:thiamine pyrophosphate binding"/>
    <property type="evidence" value="ECO:0007669"/>
    <property type="project" value="InterPro"/>
</dbReference>
<evidence type="ECO:0000259" key="5">
    <source>
        <dbReference type="Pfam" id="PF00205"/>
    </source>
</evidence>
<dbReference type="GO" id="GO:0019752">
    <property type="term" value="P:carboxylic acid metabolic process"/>
    <property type="evidence" value="ECO:0007669"/>
    <property type="project" value="UniProtKB-ARBA"/>
</dbReference>
<dbReference type="InterPro" id="IPR029061">
    <property type="entry name" value="THDP-binding"/>
</dbReference>
<dbReference type="SUPFAM" id="SSF52518">
    <property type="entry name" value="Thiamin diphosphate-binding fold (THDP-binding)"/>
    <property type="match status" value="2"/>
</dbReference>
<dbReference type="InterPro" id="IPR000399">
    <property type="entry name" value="TPP-bd_CS"/>
</dbReference>
<dbReference type="InterPro" id="IPR029035">
    <property type="entry name" value="DHS-like_NAD/FAD-binding_dom"/>
</dbReference>
<evidence type="ECO:0000313" key="8">
    <source>
        <dbReference type="EMBL" id="GCL63923.1"/>
    </source>
</evidence>
<dbReference type="InterPro" id="IPR012001">
    <property type="entry name" value="Thiamin_PyroP_enz_TPP-bd_dom"/>
</dbReference>
<dbReference type="InterPro" id="IPR012000">
    <property type="entry name" value="Thiamin_PyroP_enz_cen_dom"/>
</dbReference>
<dbReference type="AlphaFoldDB" id="A0A480AR55"/>
<dbReference type="PROSITE" id="PS00187">
    <property type="entry name" value="TPP_ENZYMES"/>
    <property type="match status" value="1"/>
</dbReference>
<evidence type="ECO:0000259" key="6">
    <source>
        <dbReference type="Pfam" id="PF02775"/>
    </source>
</evidence>
<dbReference type="OrthoDB" id="2254214at2"/>
<keyword evidence="9" id="KW-1185">Reference proteome</keyword>
<keyword evidence="2 3" id="KW-0786">Thiamine pyrophosphate</keyword>
<dbReference type="CDD" id="cd02002">
    <property type="entry name" value="TPP_BFDC"/>
    <property type="match status" value="1"/>
</dbReference>
<feature type="domain" description="Thiamine pyrophosphate enzyme N-terminal TPP-binding" evidence="7">
    <location>
        <begin position="12"/>
        <end position="112"/>
    </location>
</feature>
<feature type="domain" description="Thiamine pyrophosphate enzyme TPP-binding" evidence="6">
    <location>
        <begin position="391"/>
        <end position="530"/>
    </location>
</feature>
<dbReference type="EMBL" id="BJCL01000007">
    <property type="protein sequence ID" value="GCL63923.1"/>
    <property type="molecule type" value="Genomic_DNA"/>
</dbReference>
<comment type="caution">
    <text evidence="8">The sequence shown here is derived from an EMBL/GenBank/DDBJ whole genome shotgun (WGS) entry which is preliminary data.</text>
</comment>
<organism evidence="8 9">
    <name type="scientific">Pseudaquabacterium pictum</name>
    <dbReference type="NCBI Taxonomy" id="2315236"/>
    <lineage>
        <taxon>Bacteria</taxon>
        <taxon>Pseudomonadati</taxon>
        <taxon>Pseudomonadota</taxon>
        <taxon>Betaproteobacteria</taxon>
        <taxon>Burkholderiales</taxon>
        <taxon>Sphaerotilaceae</taxon>
        <taxon>Pseudaquabacterium</taxon>
    </lineage>
</organism>
<feature type="domain" description="Thiamine pyrophosphate enzyme central" evidence="5">
    <location>
        <begin position="197"/>
        <end position="326"/>
    </location>
</feature>
<feature type="region of interest" description="Disordered" evidence="4">
    <location>
        <begin position="333"/>
        <end position="352"/>
    </location>
</feature>
<dbReference type="InterPro" id="IPR011766">
    <property type="entry name" value="TPP_enzyme_TPP-bd"/>
</dbReference>
<dbReference type="PANTHER" id="PTHR18968">
    <property type="entry name" value="THIAMINE PYROPHOSPHATE ENZYMES"/>
    <property type="match status" value="1"/>
</dbReference>
<proteinExistence type="inferred from homology"/>
<sequence>MPPADAAERISVREAVHRLMRQFGMTTVFGNPGSTELPLFLDFPPDFRYVLGLQEAVVVGMADGHAQATRNAAFVNLHSAAGVGHAMGNIFTAFKNRTPLVVTAGQQARSILPFDPFLHSAQATELPKPYVKWSIEPARAEDVPLAIARAYHVAMSPPCGPVLVSIPADDWNVLTEPVPVRQVSQRLRPDPALLASVGDLLDASARPAFVIGAAVDRDGAWDAALALAERHQARVFAAPMSGRCGFPEDHPLFAGHLPAMRERIVALLAGHDAILAIGAPAFTYHVEGNGPHLPPGATLAQLIDDPATAAWTPQGTSVVCSIGLGLADLLARPAPAPRQPPAARPPRARLAPPPAGERLPVAWVLQTLAEVRAPDSIVVEEAPSARAPMQAHLPMLHSGTFYTMCSGGLGHSLPAAVGVALAQPGARVIALIGDGSAMYAIQALWSAAQLRLPITVLILNNRRYAALQDFAPVFGYPPGAEVAGTALPDLDFVALAAGHGMPGVRVGQADRLADVLASALQSTGPVLVEIEVA</sequence>
<reference evidence="9" key="1">
    <citation type="submission" date="2019-03" db="EMBL/GenBank/DDBJ databases">
        <title>Aquabacterium pictum sp.nov., the first bacteriochlorophyll a-containing freshwater bacterium in the genus Aquabacterium of the class Betaproteobacteria.</title>
        <authorList>
            <person name="Hirose S."/>
            <person name="Tank M."/>
            <person name="Hara E."/>
            <person name="Tamaki H."/>
            <person name="Takaichi S."/>
            <person name="Haruta S."/>
            <person name="Hanada S."/>
        </authorList>
    </citation>
    <scope>NUCLEOTIDE SEQUENCE [LARGE SCALE GENOMIC DNA]</scope>
    <source>
        <strain evidence="9">W35</strain>
    </source>
</reference>
<dbReference type="GO" id="GO:0050660">
    <property type="term" value="F:flavin adenine dinucleotide binding"/>
    <property type="evidence" value="ECO:0007669"/>
    <property type="project" value="TreeGrafter"/>
</dbReference>
<dbReference type="RefSeq" id="WP_137733658.1">
    <property type="nucleotide sequence ID" value="NZ_BJCL01000007.1"/>
</dbReference>
<dbReference type="GO" id="GO:0000287">
    <property type="term" value="F:magnesium ion binding"/>
    <property type="evidence" value="ECO:0007669"/>
    <property type="project" value="InterPro"/>
</dbReference>
<dbReference type="CDD" id="cd07035">
    <property type="entry name" value="TPP_PYR_POX_like"/>
    <property type="match status" value="1"/>
</dbReference>
<evidence type="ECO:0000256" key="1">
    <source>
        <dbReference type="ARBA" id="ARBA00007812"/>
    </source>
</evidence>
<dbReference type="Pfam" id="PF02775">
    <property type="entry name" value="TPP_enzyme_C"/>
    <property type="match status" value="1"/>
</dbReference>
<dbReference type="Gene3D" id="3.40.50.970">
    <property type="match status" value="2"/>
</dbReference>
<name>A0A480AR55_9BURK</name>
<comment type="similarity">
    <text evidence="1 3">Belongs to the TPP enzyme family.</text>
</comment>
<evidence type="ECO:0000313" key="9">
    <source>
        <dbReference type="Proteomes" id="UP000301751"/>
    </source>
</evidence>
<dbReference type="GO" id="GO:0003984">
    <property type="term" value="F:acetolactate synthase activity"/>
    <property type="evidence" value="ECO:0007669"/>
    <property type="project" value="TreeGrafter"/>
</dbReference>
<dbReference type="Gene3D" id="3.40.50.1220">
    <property type="entry name" value="TPP-binding domain"/>
    <property type="match status" value="1"/>
</dbReference>
<evidence type="ECO:0000256" key="2">
    <source>
        <dbReference type="ARBA" id="ARBA00023052"/>
    </source>
</evidence>
<dbReference type="SUPFAM" id="SSF52467">
    <property type="entry name" value="DHS-like NAD/FAD-binding domain"/>
    <property type="match status" value="1"/>
</dbReference>
<accession>A0A480AR55</accession>
<feature type="compositionally biased region" description="Pro residues" evidence="4">
    <location>
        <begin position="334"/>
        <end position="344"/>
    </location>
</feature>
<dbReference type="PANTHER" id="PTHR18968:SF133">
    <property type="entry name" value="BENZOYLFORMATE DECARBOXYLASE"/>
    <property type="match status" value="1"/>
</dbReference>